<keyword evidence="3" id="KW-1185">Reference proteome</keyword>
<dbReference type="OrthoDB" id="1143855at2"/>
<organism evidence="2 3">
    <name type="scientific">Mesoflavibacter zeaxanthinifaciens subsp. sabulilitoris</name>
    <dbReference type="NCBI Taxonomy" id="1520893"/>
    <lineage>
        <taxon>Bacteria</taxon>
        <taxon>Pseudomonadati</taxon>
        <taxon>Bacteroidota</taxon>
        <taxon>Flavobacteriia</taxon>
        <taxon>Flavobacteriales</taxon>
        <taxon>Flavobacteriaceae</taxon>
        <taxon>Mesoflavibacter</taxon>
    </lineage>
</organism>
<feature type="domain" description="Lipocalin-like" evidence="1">
    <location>
        <begin position="26"/>
        <end position="117"/>
    </location>
</feature>
<sequence>MKKLIFIFILAIFSCSKDKTQFTNNLEGYWEIKEVKLNSGVEKQYTVNETIDYIEITSDSSGFRKKMKPEFDGTFKTSKNSETFTFKIENDSFNLHYKTPYHNWKETILDISKDEMKVINQSKDVYLYKRYTPINIQ</sequence>
<dbReference type="PROSITE" id="PS51257">
    <property type="entry name" value="PROKAR_LIPOPROTEIN"/>
    <property type="match status" value="1"/>
</dbReference>
<accession>A0A2T1NPN0</accession>
<protein>
    <recommendedName>
        <fullName evidence="1">Lipocalin-like domain-containing protein</fullName>
    </recommendedName>
</protein>
<dbReference type="EMBL" id="PXOT01000009">
    <property type="protein sequence ID" value="PSG94825.1"/>
    <property type="molecule type" value="Genomic_DNA"/>
</dbReference>
<evidence type="ECO:0000313" key="3">
    <source>
        <dbReference type="Proteomes" id="UP000238430"/>
    </source>
</evidence>
<evidence type="ECO:0000259" key="1">
    <source>
        <dbReference type="Pfam" id="PF13648"/>
    </source>
</evidence>
<dbReference type="RefSeq" id="WP_106676048.1">
    <property type="nucleotide sequence ID" value="NZ_JACHWV010000009.1"/>
</dbReference>
<dbReference type="InterPro" id="IPR024311">
    <property type="entry name" value="Lipocalin-like"/>
</dbReference>
<evidence type="ECO:0000313" key="2">
    <source>
        <dbReference type="EMBL" id="PSG94825.1"/>
    </source>
</evidence>
<dbReference type="AlphaFoldDB" id="A0A2T1NPN0"/>
<dbReference type="Pfam" id="PF13648">
    <property type="entry name" value="Lipocalin_4"/>
    <property type="match status" value="1"/>
</dbReference>
<dbReference type="Proteomes" id="UP000238430">
    <property type="component" value="Unassembled WGS sequence"/>
</dbReference>
<comment type="caution">
    <text evidence="2">The sequence shown here is derived from an EMBL/GenBank/DDBJ whole genome shotgun (WGS) entry which is preliminary data.</text>
</comment>
<reference evidence="2 3" key="1">
    <citation type="submission" date="2018-03" db="EMBL/GenBank/DDBJ databases">
        <title>Mesoflavibacter sp. HG37 and Mesoflavibacter sp. HG96 sp.nov., two marine bacteria isolated from seawater of Western Pacific Ocean.</title>
        <authorList>
            <person name="Cheng H."/>
            <person name="Wu Y.-H."/>
            <person name="Guo L.-L."/>
            <person name="Xu X.-W."/>
        </authorList>
    </citation>
    <scope>NUCLEOTIDE SEQUENCE [LARGE SCALE GENOMIC DNA]</scope>
    <source>
        <strain evidence="2 3">KCTC 42117</strain>
    </source>
</reference>
<name>A0A2T1NPN0_9FLAO</name>
<proteinExistence type="predicted"/>
<gene>
    <name evidence="2" type="ORF">C7H61_00200</name>
</gene>